<dbReference type="InterPro" id="IPR043502">
    <property type="entry name" value="DNA/RNA_pol_sf"/>
</dbReference>
<evidence type="ECO:0000259" key="1">
    <source>
        <dbReference type="Pfam" id="PF00078"/>
    </source>
</evidence>
<evidence type="ECO:0000313" key="2">
    <source>
        <dbReference type="EMBL" id="GMG17371.1"/>
    </source>
</evidence>
<dbReference type="InterPro" id="IPR000477">
    <property type="entry name" value="RT_dom"/>
</dbReference>
<dbReference type="CDD" id="cd01647">
    <property type="entry name" value="RT_LTR"/>
    <property type="match status" value="1"/>
</dbReference>
<dbReference type="Gene3D" id="3.30.70.270">
    <property type="match status" value="1"/>
</dbReference>
<keyword evidence="3" id="KW-1185">Reference proteome</keyword>
<name>A0A9W6YNM8_9STRA</name>
<accession>A0A9W6YNM8</accession>
<dbReference type="EMBL" id="BSXT01019005">
    <property type="protein sequence ID" value="GMG17371.1"/>
    <property type="molecule type" value="Genomic_DNA"/>
</dbReference>
<dbReference type="PANTHER" id="PTHR24559:SF444">
    <property type="entry name" value="REVERSE TRANSCRIPTASE DOMAIN-CONTAINING PROTEIN"/>
    <property type="match status" value="1"/>
</dbReference>
<dbReference type="PANTHER" id="PTHR24559">
    <property type="entry name" value="TRANSPOSON TY3-I GAG-POL POLYPROTEIN"/>
    <property type="match status" value="1"/>
</dbReference>
<dbReference type="InterPro" id="IPR043128">
    <property type="entry name" value="Rev_trsase/Diguanyl_cyclase"/>
</dbReference>
<dbReference type="SUPFAM" id="SSF56672">
    <property type="entry name" value="DNA/RNA polymerases"/>
    <property type="match status" value="1"/>
</dbReference>
<reference evidence="2" key="1">
    <citation type="submission" date="2023-04" db="EMBL/GenBank/DDBJ databases">
        <title>Phytophthora fragariaefolia NBRC 109709.</title>
        <authorList>
            <person name="Ichikawa N."/>
            <person name="Sato H."/>
            <person name="Tonouchi N."/>
        </authorList>
    </citation>
    <scope>NUCLEOTIDE SEQUENCE</scope>
    <source>
        <strain evidence="2">NBRC 109709</strain>
    </source>
</reference>
<gene>
    <name evidence="2" type="ORF">Pfra01_003012900</name>
</gene>
<dbReference type="Pfam" id="PF00078">
    <property type="entry name" value="RVT_1"/>
    <property type="match status" value="1"/>
</dbReference>
<comment type="caution">
    <text evidence="2">The sequence shown here is derived from an EMBL/GenBank/DDBJ whole genome shotgun (WGS) entry which is preliminary data.</text>
</comment>
<proteinExistence type="predicted"/>
<protein>
    <submittedName>
        <fullName evidence="2">Unnamed protein product</fullName>
    </submittedName>
</protein>
<dbReference type="Proteomes" id="UP001165121">
    <property type="component" value="Unassembled WGS sequence"/>
</dbReference>
<evidence type="ECO:0000313" key="3">
    <source>
        <dbReference type="Proteomes" id="UP001165121"/>
    </source>
</evidence>
<dbReference type="InterPro" id="IPR053134">
    <property type="entry name" value="RNA-dir_DNA_polymerase"/>
</dbReference>
<dbReference type="Gene3D" id="3.10.10.10">
    <property type="entry name" value="HIV Type 1 Reverse Transcriptase, subunit A, domain 1"/>
    <property type="match status" value="1"/>
</dbReference>
<feature type="domain" description="Reverse transcriptase" evidence="1">
    <location>
        <begin position="188"/>
        <end position="308"/>
    </location>
</feature>
<dbReference type="Gene3D" id="1.10.340.70">
    <property type="match status" value="1"/>
</dbReference>
<sequence length="459" mass="51636">MLAVKQHRCMPSWACTADHAMVGSDPRHQVCGPNGACDTESTERCVDEMSFTEFGDALKAGELAEVIVIRPEEGLNSSSLLDEAVLEDTKKTLNARSGAEMLKNQSNPFYPGSIKTSSLRNQPLGFLPIEAFAMRSIWFRESSTVSQDSGPCQGSSVTSLPRSSVSSTWRVWCVRASQTPIPRKDVLQNNMVGCTLYSALDLVDGYYPLLMQASDITLTAVSTPSDMLWEWRMMPQSQSNAPATFNRLVTRFFRHHRAYAQTYFDDIFVHSRAEHGKTDVENQVEYLRVVLECMRTNKLNANVEKRIFGAEGIPCLYKFDVKYKPGKQNALADALSRRPDYELAHVTMVTSSIPDLIRASYASDDMCVALLKALGSKEFEASDIELSARLRARLHRYAFISRQLYYSTGSDDTPWVVVPHDEDLKYRIFYEAHDTPVGGHLGREKTYSSVRYLTCNKYS</sequence>
<dbReference type="AlphaFoldDB" id="A0A9W6YNM8"/>
<organism evidence="2 3">
    <name type="scientific">Phytophthora fragariaefolia</name>
    <dbReference type="NCBI Taxonomy" id="1490495"/>
    <lineage>
        <taxon>Eukaryota</taxon>
        <taxon>Sar</taxon>
        <taxon>Stramenopiles</taxon>
        <taxon>Oomycota</taxon>
        <taxon>Peronosporomycetes</taxon>
        <taxon>Peronosporales</taxon>
        <taxon>Peronosporaceae</taxon>
        <taxon>Phytophthora</taxon>
    </lineage>
</organism>